<keyword evidence="1" id="KW-0175">Coiled coil</keyword>
<dbReference type="InterPro" id="IPR046905">
    <property type="entry name" value="ABC-3C_MC1"/>
</dbReference>
<dbReference type="Pfam" id="PF20289">
    <property type="entry name" value="MComp1"/>
    <property type="match status" value="1"/>
</dbReference>
<dbReference type="Proteomes" id="UP001438008">
    <property type="component" value="Unassembled WGS sequence"/>
</dbReference>
<sequence length="260" mass="30629">MNEIMNKLFEQYNFAKTWEEDNRMFYVNTDKNVVSYFILNFIDCTNISDKEELIRAELDKLEEEYIDAESDKKGIKYSIINSFKTVQEISQIDKNTSAIYLVNFSEKNMLTKYRNLIYSIEESPNYFKRYILPYTEKQVVGLKNVLSDYSDKNIVEILSELADVEENYYSLMNGTNYNSVYELVIRLFSKIPFLQYKFKATSDDISLEKMVKDALANDLVKYDEAIKANKIEIEDLIELEEIAITEKEIDVILNKLMEEA</sequence>
<accession>A0ABV1FLB5</accession>
<feature type="coiled-coil region" evidence="1">
    <location>
        <begin position="44"/>
        <end position="71"/>
    </location>
</feature>
<dbReference type="EMBL" id="JBBMFE010000019">
    <property type="protein sequence ID" value="MEQ2473849.1"/>
    <property type="molecule type" value="Genomic_DNA"/>
</dbReference>
<protein>
    <submittedName>
        <fullName evidence="2">ABC-three component system middle component 1</fullName>
    </submittedName>
</protein>
<comment type="caution">
    <text evidence="2">The sequence shown here is derived from an EMBL/GenBank/DDBJ whole genome shotgun (WGS) entry which is preliminary data.</text>
</comment>
<dbReference type="RefSeq" id="WP_349165383.1">
    <property type="nucleotide sequence ID" value="NZ_JBBMFE010000019.1"/>
</dbReference>
<evidence type="ECO:0000313" key="2">
    <source>
        <dbReference type="EMBL" id="MEQ2473849.1"/>
    </source>
</evidence>
<evidence type="ECO:0000313" key="3">
    <source>
        <dbReference type="Proteomes" id="UP001438008"/>
    </source>
</evidence>
<gene>
    <name evidence="2" type="ORF">WMO29_15355</name>
</gene>
<organism evidence="2 3">
    <name type="scientific">Laedolimicola intestinihominis</name>
    <dbReference type="NCBI Taxonomy" id="3133166"/>
    <lineage>
        <taxon>Bacteria</taxon>
        <taxon>Bacillati</taxon>
        <taxon>Bacillota</taxon>
        <taxon>Clostridia</taxon>
        <taxon>Lachnospirales</taxon>
        <taxon>Lachnospiraceae</taxon>
        <taxon>Laedolimicola</taxon>
    </lineage>
</organism>
<keyword evidence="3" id="KW-1185">Reference proteome</keyword>
<name>A0ABV1FLB5_9FIRM</name>
<reference evidence="2 3" key="1">
    <citation type="submission" date="2024-03" db="EMBL/GenBank/DDBJ databases">
        <title>Human intestinal bacterial collection.</title>
        <authorList>
            <person name="Pauvert C."/>
            <person name="Hitch T.C.A."/>
            <person name="Clavel T."/>
        </authorList>
    </citation>
    <scope>NUCLEOTIDE SEQUENCE [LARGE SCALE GENOMIC DNA]</scope>
    <source>
        <strain evidence="2 3">CLA-AA-H132</strain>
    </source>
</reference>
<evidence type="ECO:0000256" key="1">
    <source>
        <dbReference type="SAM" id="Coils"/>
    </source>
</evidence>
<proteinExistence type="predicted"/>